<keyword evidence="2" id="KW-1185">Reference proteome</keyword>
<dbReference type="InterPro" id="IPR015141">
    <property type="entry name" value="PLipase_A2_prok/fun"/>
</dbReference>
<protein>
    <recommendedName>
        <fullName evidence="3">Phospholipase</fullName>
    </recommendedName>
</protein>
<dbReference type="SUPFAM" id="SSF48619">
    <property type="entry name" value="Phospholipase A2, PLA2"/>
    <property type="match status" value="1"/>
</dbReference>
<accession>A0A419IAY7</accession>
<dbReference type="AlphaFoldDB" id="A0A419IAY7"/>
<dbReference type="Pfam" id="PF09056">
    <property type="entry name" value="Phospholip_A2_3"/>
    <property type="match status" value="1"/>
</dbReference>
<comment type="caution">
    <text evidence="1">The sequence shown here is derived from an EMBL/GenBank/DDBJ whole genome shotgun (WGS) entry which is preliminary data.</text>
</comment>
<dbReference type="InterPro" id="IPR036444">
    <property type="entry name" value="PLipase_A2_dom_sf"/>
</dbReference>
<evidence type="ECO:0000313" key="2">
    <source>
        <dbReference type="Proteomes" id="UP000285112"/>
    </source>
</evidence>
<gene>
    <name evidence="1" type="ORF">D5S19_01980</name>
</gene>
<dbReference type="Proteomes" id="UP000285112">
    <property type="component" value="Unassembled WGS sequence"/>
</dbReference>
<dbReference type="GO" id="GO:0004623">
    <property type="term" value="F:phospholipase A2 activity"/>
    <property type="evidence" value="ECO:0007669"/>
    <property type="project" value="InterPro"/>
</dbReference>
<organism evidence="1 2">
    <name type="scientific">Amycolatopsis panacis</name>
    <dbReference type="NCBI Taxonomy" id="2340917"/>
    <lineage>
        <taxon>Bacteria</taxon>
        <taxon>Bacillati</taxon>
        <taxon>Actinomycetota</taxon>
        <taxon>Actinomycetes</taxon>
        <taxon>Pseudonocardiales</taxon>
        <taxon>Pseudonocardiaceae</taxon>
        <taxon>Amycolatopsis</taxon>
    </lineage>
</organism>
<dbReference type="GO" id="GO:0006644">
    <property type="term" value="P:phospholipid metabolic process"/>
    <property type="evidence" value="ECO:0007669"/>
    <property type="project" value="InterPro"/>
</dbReference>
<proteinExistence type="predicted"/>
<sequence length="164" mass="17851">MSHSLRRGDLPMWTVKGMHVMSEKHSGSSPRWSGMVVAALVAAFLSLGFGATAQAAPDTSQTARVQLAKKDYCGGSGISKWVPDRWFKADFSDSCARHDRCYSRASSTDRLVCDKNLLQDLRGACTQAYPSGLKGATCRGVARTYYEAVRKFAKGHYHGSGNPN</sequence>
<dbReference type="EMBL" id="QZFV01000021">
    <property type="protein sequence ID" value="RJQ91257.1"/>
    <property type="molecule type" value="Genomic_DNA"/>
</dbReference>
<reference evidence="1 2" key="1">
    <citation type="submission" date="2018-09" db="EMBL/GenBank/DDBJ databases">
        <title>YIM PH 21725 draft genome.</title>
        <authorList>
            <person name="Miao C."/>
        </authorList>
    </citation>
    <scope>NUCLEOTIDE SEQUENCE [LARGE SCALE GENOMIC DNA]</scope>
    <source>
        <strain evidence="2">YIM PH21725</strain>
    </source>
</reference>
<evidence type="ECO:0008006" key="3">
    <source>
        <dbReference type="Google" id="ProtNLM"/>
    </source>
</evidence>
<dbReference type="GO" id="GO:0050482">
    <property type="term" value="P:arachidonate secretion"/>
    <property type="evidence" value="ECO:0007669"/>
    <property type="project" value="InterPro"/>
</dbReference>
<name>A0A419IAY7_9PSEU</name>
<evidence type="ECO:0000313" key="1">
    <source>
        <dbReference type="EMBL" id="RJQ91257.1"/>
    </source>
</evidence>
<dbReference type="Gene3D" id="1.20.90.10">
    <property type="entry name" value="Phospholipase A2 domain"/>
    <property type="match status" value="1"/>
</dbReference>